<evidence type="ECO:0000313" key="1">
    <source>
        <dbReference type="EMBL" id="PXX41557.1"/>
    </source>
</evidence>
<name>A0A318J5D2_9BURK</name>
<protein>
    <submittedName>
        <fullName evidence="1">Uncharacterized protein</fullName>
    </submittedName>
</protein>
<dbReference type="RefSeq" id="WP_110256783.1">
    <property type="nucleotide sequence ID" value="NZ_QJKB01000007.1"/>
</dbReference>
<comment type="caution">
    <text evidence="1">The sequence shown here is derived from an EMBL/GenBank/DDBJ whole genome shotgun (WGS) entry which is preliminary data.</text>
</comment>
<dbReference type="Proteomes" id="UP000247792">
    <property type="component" value="Unassembled WGS sequence"/>
</dbReference>
<evidence type="ECO:0000313" key="2">
    <source>
        <dbReference type="Proteomes" id="UP000247792"/>
    </source>
</evidence>
<proteinExistence type="predicted"/>
<accession>A0A318J5D2</accession>
<gene>
    <name evidence="1" type="ORF">DFR42_107208</name>
</gene>
<reference evidence="1 2" key="1">
    <citation type="submission" date="2018-05" db="EMBL/GenBank/DDBJ databases">
        <title>Genomic Encyclopedia of Type Strains, Phase IV (KMG-IV): sequencing the most valuable type-strain genomes for metagenomic binning, comparative biology and taxonomic classification.</title>
        <authorList>
            <person name="Goeker M."/>
        </authorList>
    </citation>
    <scope>NUCLEOTIDE SEQUENCE [LARGE SCALE GENOMIC DNA]</scope>
    <source>
        <strain evidence="1 2">DSM 19792</strain>
    </source>
</reference>
<dbReference type="AlphaFoldDB" id="A0A318J5D2"/>
<dbReference type="OrthoDB" id="9838175at2"/>
<organism evidence="1 2">
    <name type="scientific">Undibacterium pigrum</name>
    <dbReference type="NCBI Taxonomy" id="401470"/>
    <lineage>
        <taxon>Bacteria</taxon>
        <taxon>Pseudomonadati</taxon>
        <taxon>Pseudomonadota</taxon>
        <taxon>Betaproteobacteria</taxon>
        <taxon>Burkholderiales</taxon>
        <taxon>Oxalobacteraceae</taxon>
        <taxon>Undibacterium</taxon>
    </lineage>
</organism>
<dbReference type="EMBL" id="QJKB01000007">
    <property type="protein sequence ID" value="PXX41557.1"/>
    <property type="molecule type" value="Genomic_DNA"/>
</dbReference>
<sequence length="179" mass="19748">MSNETWEMTTLDWTRKGDHDEIVSPADLAELIFAKNKQQARDALLIVAGAVGQNGVIYPCALTIVKTVLAALPNCSLVAKSDCLHLIAQITASESAPDSPDIAKECLIEIRQATWYFIYGLQFDDVELACLYVDILGCLGEKFEDLRATAVKYIKLALTRNLPHYDIEMIENTIAGLSN</sequence>
<keyword evidence="2" id="KW-1185">Reference proteome</keyword>